<evidence type="ECO:0000313" key="4">
    <source>
        <dbReference type="Proteomes" id="UP000002009"/>
    </source>
</evidence>
<evidence type="ECO:0000256" key="1">
    <source>
        <dbReference type="SAM" id="MobiDB-lite"/>
    </source>
</evidence>
<dbReference type="OrthoDB" id="10637592at2759"/>
<reference evidence="3 4" key="1">
    <citation type="journal article" date="2009" name="Science">
        <title>Green evolution and dynamic adaptations revealed by genomes of the marine picoeukaryotes Micromonas.</title>
        <authorList>
            <person name="Worden A.Z."/>
            <person name="Lee J.H."/>
            <person name="Mock T."/>
            <person name="Rouze P."/>
            <person name="Simmons M.P."/>
            <person name="Aerts A.L."/>
            <person name="Allen A.E."/>
            <person name="Cuvelier M.L."/>
            <person name="Derelle E."/>
            <person name="Everett M.V."/>
            <person name="Foulon E."/>
            <person name="Grimwood J."/>
            <person name="Gundlach H."/>
            <person name="Henrissat B."/>
            <person name="Napoli C."/>
            <person name="McDonald S.M."/>
            <person name="Parker M.S."/>
            <person name="Rombauts S."/>
            <person name="Salamov A."/>
            <person name="Von Dassow P."/>
            <person name="Badger J.H."/>
            <person name="Coutinho P.M."/>
            <person name="Demir E."/>
            <person name="Dubchak I."/>
            <person name="Gentemann C."/>
            <person name="Eikrem W."/>
            <person name="Gready J.E."/>
            <person name="John U."/>
            <person name="Lanier W."/>
            <person name="Lindquist E.A."/>
            <person name="Lucas S."/>
            <person name="Mayer K.F."/>
            <person name="Moreau H."/>
            <person name="Not F."/>
            <person name="Otillar R."/>
            <person name="Panaud O."/>
            <person name="Pangilinan J."/>
            <person name="Paulsen I."/>
            <person name="Piegu B."/>
            <person name="Poliakov A."/>
            <person name="Robbens S."/>
            <person name="Schmutz J."/>
            <person name="Toulza E."/>
            <person name="Wyss T."/>
            <person name="Zelensky A."/>
            <person name="Zhou K."/>
            <person name="Armbrust E.V."/>
            <person name="Bhattacharya D."/>
            <person name="Goodenough U.W."/>
            <person name="Van de Peer Y."/>
            <person name="Grigoriev I.V."/>
        </authorList>
    </citation>
    <scope>NUCLEOTIDE SEQUENCE [LARGE SCALE GENOMIC DNA]</scope>
    <source>
        <strain evidence="4">RCC299 / NOUM17</strain>
    </source>
</reference>
<evidence type="ECO:0000256" key="2">
    <source>
        <dbReference type="SAM" id="SignalP"/>
    </source>
</evidence>
<protein>
    <recommendedName>
        <fullName evidence="5">Glycosyltransferase family 8 protein</fullName>
    </recommendedName>
</protein>
<dbReference type="GeneID" id="8247727"/>
<feature type="signal peptide" evidence="2">
    <location>
        <begin position="1"/>
        <end position="36"/>
    </location>
</feature>
<dbReference type="KEGG" id="mis:MICPUN_103185"/>
<gene>
    <name evidence="3" type="ORF">MICPUN_103185</name>
</gene>
<evidence type="ECO:0008006" key="5">
    <source>
        <dbReference type="Google" id="ProtNLM"/>
    </source>
</evidence>
<dbReference type="Proteomes" id="UP000002009">
    <property type="component" value="Chromosome 11"/>
</dbReference>
<feature type="chain" id="PRO_5002907146" description="Glycosyltransferase family 8 protein" evidence="2">
    <location>
        <begin position="37"/>
        <end position="1101"/>
    </location>
</feature>
<proteinExistence type="predicted"/>
<dbReference type="Gene3D" id="3.90.550.10">
    <property type="entry name" value="Spore Coat Polysaccharide Biosynthesis Protein SpsA, Chain A"/>
    <property type="match status" value="1"/>
</dbReference>
<keyword evidence="4" id="KW-1185">Reference proteome</keyword>
<accession>C1EEN1</accession>
<keyword evidence="2" id="KW-0732">Signal</keyword>
<dbReference type="AlphaFoldDB" id="C1EEN1"/>
<feature type="region of interest" description="Disordered" evidence="1">
    <location>
        <begin position="443"/>
        <end position="514"/>
    </location>
</feature>
<dbReference type="EMBL" id="CP001330">
    <property type="protein sequence ID" value="ACO66266.1"/>
    <property type="molecule type" value="Genomic_DNA"/>
</dbReference>
<dbReference type="eggNOG" id="ENOG502R8PM">
    <property type="taxonomic scope" value="Eukaryota"/>
</dbReference>
<sequence length="1101" mass="118731">MGSKAMGPRVGRRATTLPVLVAFLALAVTSAGSAWADGWPLDGGRHGAIDPAPVRLRGTLEAQDEPPLPPEGTKYIVLTSESNLGDPDALLPLVLSFRKHHDDATGKVVLLSTASRAKDRTKWTQWADTHGVIVGFVKPPHKQIVIGRFFAYHAYVKRLSTQRPEVTAVAMMDATDVLFQSELMSRVPSDYVAYVLEPSHTAIGQCPVHKRWIEGCPKYGRKVWHRVSQKPRVCAGTVLGGTAPVEKFLAAFTAEMTRTDFCNDQGVLNVMVHTGALGESPTLWSHEDGPVLSLNTAKEKDDAHRARTAPVLHFGHSSAWASRYLGRAGDTLASEWRREGEQKQEVGDDDVVVVETTPAANDGDANNREGVGKIINLSVAFYVEAKPNDPRVAVDALKSIRRHHPTAPVLLVGPPGDDYTVLCRYYVCYAEVWERGKERERGAGALGRGGRLGGGGVGELESPAGSLGGSGSPPRGAGTAVKGATSSISGDGGEWGEERQGSGFTDGGGPPEICGSGRASEFVGTIRSIARWAEGKGAEWLVMIDPATRIDAAVTRPPISDANGAEDEHWTKPLASKLLAKAKEITGIDPAYRHSGLCGGSALRVKALTRGRLPKLSSLKGLDDRVDWWHDVALATYFFMNGYAIAPWGDLRENGHPGPAHGPTAFERVANGDGGTAGLVPLEGADRFLFRRVEPRVHAGHVPAGSDVFDPSAASRVTESDALAGLDPRTSATGTSSLFQDLAAIDLFAEALPWDSGDDESAADGSAVHGGVAAELGLEPFRVRLADVDENGRSTAPTVAPTELHRPPPATDPNGADGGYFFVALGPEYVEEAARLVKTLRTAGRDARPAAVLVRRTDESYASSTGVFHRVVTYDPARFEDDGLDALAGTNHERGNILPRLRAIDLSPYDEFAFVDTDVLCSAPVDAAWAALRAANQAVAAPGLARDCNWHFGRVCEISEALGLKPQLPHVHAGVFYVNRLKDPAALRRFMGFAVEAFERYDELGFARLFREESRVLEICLSYAHHKLGYQPVDFYRSPVINFNVPREEKLPTSWQRLGDGYKDRRSKGGEPYPLTHYFVKAGHKDDYDAQYKALTADRLD</sequence>
<feature type="region of interest" description="Disordered" evidence="1">
    <location>
        <begin position="792"/>
        <end position="813"/>
    </location>
</feature>
<feature type="compositionally biased region" description="Gly residues" evidence="1">
    <location>
        <begin position="444"/>
        <end position="458"/>
    </location>
</feature>
<dbReference type="InParanoid" id="C1EEN1"/>
<name>C1EEN1_MICCC</name>
<dbReference type="RefSeq" id="XP_002505008.1">
    <property type="nucleotide sequence ID" value="XM_002504962.1"/>
</dbReference>
<dbReference type="SUPFAM" id="SSF53448">
    <property type="entry name" value="Nucleotide-diphospho-sugar transferases"/>
    <property type="match status" value="1"/>
</dbReference>
<dbReference type="InterPro" id="IPR029044">
    <property type="entry name" value="Nucleotide-diphossugar_trans"/>
</dbReference>
<evidence type="ECO:0000313" key="3">
    <source>
        <dbReference type="EMBL" id="ACO66266.1"/>
    </source>
</evidence>
<organism evidence="3 4">
    <name type="scientific">Micromonas commoda (strain RCC299 / NOUM17 / CCMP2709)</name>
    <name type="common">Picoplanktonic green alga</name>
    <dbReference type="NCBI Taxonomy" id="296587"/>
    <lineage>
        <taxon>Eukaryota</taxon>
        <taxon>Viridiplantae</taxon>
        <taxon>Chlorophyta</taxon>
        <taxon>Mamiellophyceae</taxon>
        <taxon>Mamiellales</taxon>
        <taxon>Mamiellaceae</taxon>
        <taxon>Micromonas</taxon>
    </lineage>
</organism>